<feature type="region of interest" description="Disordered" evidence="1">
    <location>
        <begin position="22"/>
        <end position="42"/>
    </location>
</feature>
<gene>
    <name evidence="2" type="ORF">Rsub_10633</name>
</gene>
<feature type="compositionally biased region" description="Low complexity" evidence="1">
    <location>
        <begin position="493"/>
        <end position="506"/>
    </location>
</feature>
<accession>A0A2V0PJ79</accession>
<feature type="region of interest" description="Disordered" evidence="1">
    <location>
        <begin position="479"/>
        <end position="545"/>
    </location>
</feature>
<sequence length="623" mass="62607">MVASAVLRLELPELEALEARLGREGAEEAAGSPAHQAPPRVRSKTFAPPRVRAHCSSWKCVNTASVYDTPPPPNQVAASRWYGELRAAAERRSAASRCPAPAPAPPLPRRLPAAYRRLAPPPPTGGTLLQCARAAHPTRGRSPPRGDGRLSKPQRAAGGGGSGGAVAVESAAAASGRVPAAPRLPSVQAKPGRQLATQPPLQAPCAAAVDPEAFVWRAQLGGFVNDDDDEGGAAAGGPPLCAAADGLTTDGGAPAPQRLIAADGAGIARRVRAGLSDLRAALAQVTPTAGALVAARADTVAPLPRVAAARLAGPRLFGAAALEAQPPARRLCEAALADEHGGSVPLGTVPKAAVRKGPEGGKGSGCPAADADRAAWLRSACFDPLGLLQQPVGGGDGSKGSGQQRRAAAAMEQGDGGSTEGDEGEGRSCGAGPSCGEAEEEEATASSSVEGQQLLGELLGLSGGRSCSNGVALTEQRPLPPWARPLVPSPTQGRRPAAAAAAARAAGGDGRSFSGSGGTRTPAGDRSAAAPAAAQEPPAPPAGPAAAALERHLVRLHRRRCKGRRVRRMPPLPKLQPTRPPKRAGAAGARERAAGGAGFDVPAFDSRAGFVAGLLHEGVLHLA</sequence>
<feature type="region of interest" description="Disordered" evidence="1">
    <location>
        <begin position="340"/>
        <end position="368"/>
    </location>
</feature>
<organism evidence="2 3">
    <name type="scientific">Raphidocelis subcapitata</name>
    <dbReference type="NCBI Taxonomy" id="307507"/>
    <lineage>
        <taxon>Eukaryota</taxon>
        <taxon>Viridiplantae</taxon>
        <taxon>Chlorophyta</taxon>
        <taxon>core chlorophytes</taxon>
        <taxon>Chlorophyceae</taxon>
        <taxon>CS clade</taxon>
        <taxon>Sphaeropleales</taxon>
        <taxon>Selenastraceae</taxon>
        <taxon>Raphidocelis</taxon>
    </lineage>
</organism>
<dbReference type="AlphaFoldDB" id="A0A2V0PJ79"/>
<evidence type="ECO:0000313" key="2">
    <source>
        <dbReference type="EMBL" id="GBF97960.1"/>
    </source>
</evidence>
<feature type="compositionally biased region" description="Basic residues" evidence="1">
    <location>
        <begin position="557"/>
        <end position="568"/>
    </location>
</feature>
<feature type="compositionally biased region" description="Gly residues" evidence="1">
    <location>
        <begin position="507"/>
        <end position="518"/>
    </location>
</feature>
<evidence type="ECO:0000256" key="1">
    <source>
        <dbReference type="SAM" id="MobiDB-lite"/>
    </source>
</evidence>
<feature type="region of interest" description="Disordered" evidence="1">
    <location>
        <begin position="392"/>
        <end position="450"/>
    </location>
</feature>
<dbReference type="Proteomes" id="UP000247498">
    <property type="component" value="Unassembled WGS sequence"/>
</dbReference>
<name>A0A2V0PJ79_9CHLO</name>
<keyword evidence="3" id="KW-1185">Reference proteome</keyword>
<feature type="compositionally biased region" description="Pro residues" evidence="1">
    <location>
        <begin position="100"/>
        <end position="109"/>
    </location>
</feature>
<proteinExistence type="predicted"/>
<dbReference type="InParanoid" id="A0A2V0PJ79"/>
<protein>
    <submittedName>
        <fullName evidence="2">Uncharacterized protein</fullName>
    </submittedName>
</protein>
<reference evidence="2 3" key="1">
    <citation type="journal article" date="2018" name="Sci. Rep.">
        <title>Raphidocelis subcapitata (=Pseudokirchneriella subcapitata) provides an insight into genome evolution and environmental adaptations in the Sphaeropleales.</title>
        <authorList>
            <person name="Suzuki S."/>
            <person name="Yamaguchi H."/>
            <person name="Nakajima N."/>
            <person name="Kawachi M."/>
        </authorList>
    </citation>
    <scope>NUCLEOTIDE SEQUENCE [LARGE SCALE GENOMIC DNA]</scope>
    <source>
        <strain evidence="2 3">NIES-35</strain>
    </source>
</reference>
<comment type="caution">
    <text evidence="2">The sequence shown here is derived from an EMBL/GenBank/DDBJ whole genome shotgun (WGS) entry which is preliminary data.</text>
</comment>
<dbReference type="EMBL" id="BDRX01000112">
    <property type="protein sequence ID" value="GBF97960.1"/>
    <property type="molecule type" value="Genomic_DNA"/>
</dbReference>
<feature type="region of interest" description="Disordered" evidence="1">
    <location>
        <begin position="557"/>
        <end position="593"/>
    </location>
</feature>
<evidence type="ECO:0000313" key="3">
    <source>
        <dbReference type="Proteomes" id="UP000247498"/>
    </source>
</evidence>
<feature type="region of interest" description="Disordered" evidence="1">
    <location>
        <begin position="93"/>
        <end position="199"/>
    </location>
</feature>
<feature type="compositionally biased region" description="Low complexity" evidence="1">
    <location>
        <begin position="165"/>
        <end position="183"/>
    </location>
</feature>